<dbReference type="OrthoDB" id="433738at2759"/>
<evidence type="ECO:0000313" key="5">
    <source>
        <dbReference type="Proteomes" id="UP000751190"/>
    </source>
</evidence>
<evidence type="ECO:0000313" key="4">
    <source>
        <dbReference type="EMBL" id="KAG8467056.1"/>
    </source>
</evidence>
<dbReference type="InterPro" id="IPR011990">
    <property type="entry name" value="TPR-like_helical_dom_sf"/>
</dbReference>
<dbReference type="Gene3D" id="1.25.40.10">
    <property type="entry name" value="Tetratricopeptide repeat domain"/>
    <property type="match status" value="1"/>
</dbReference>
<dbReference type="AlphaFoldDB" id="A0A8J5XPP0"/>
<dbReference type="Proteomes" id="UP000751190">
    <property type="component" value="Unassembled WGS sequence"/>
</dbReference>
<protein>
    <submittedName>
        <fullName evidence="4">Uncharacterized protein</fullName>
    </submittedName>
</protein>
<dbReference type="GO" id="GO:0072380">
    <property type="term" value="C:TRC complex"/>
    <property type="evidence" value="ECO:0007669"/>
    <property type="project" value="TreeGrafter"/>
</dbReference>
<evidence type="ECO:0000256" key="3">
    <source>
        <dbReference type="PROSITE-ProRule" id="PRU00339"/>
    </source>
</evidence>
<organism evidence="4 5">
    <name type="scientific">Diacronema lutheri</name>
    <name type="common">Unicellular marine alga</name>
    <name type="synonym">Monochrysis lutheri</name>
    <dbReference type="NCBI Taxonomy" id="2081491"/>
    <lineage>
        <taxon>Eukaryota</taxon>
        <taxon>Haptista</taxon>
        <taxon>Haptophyta</taxon>
        <taxon>Pavlovophyceae</taxon>
        <taxon>Pavlovales</taxon>
        <taxon>Pavlovaceae</taxon>
        <taxon>Diacronema</taxon>
    </lineage>
</organism>
<comment type="caution">
    <text evidence="4">The sequence shown here is derived from an EMBL/GenBank/DDBJ whole genome shotgun (WGS) entry which is preliminary data.</text>
</comment>
<evidence type="ECO:0000256" key="2">
    <source>
        <dbReference type="ARBA" id="ARBA00022803"/>
    </source>
</evidence>
<dbReference type="SUPFAM" id="SSF48452">
    <property type="entry name" value="TPR-like"/>
    <property type="match status" value="1"/>
</dbReference>
<dbReference type="PROSITE" id="PS50005">
    <property type="entry name" value="TPR"/>
    <property type="match status" value="1"/>
</dbReference>
<gene>
    <name evidence="4" type="ORF">KFE25_000372</name>
</gene>
<keyword evidence="2 3" id="KW-0802">TPR repeat</keyword>
<dbReference type="GO" id="GO:0006620">
    <property type="term" value="P:post-translational protein targeting to endoplasmic reticulum membrane"/>
    <property type="evidence" value="ECO:0007669"/>
    <property type="project" value="TreeGrafter"/>
</dbReference>
<sequence length="179" mass="19892">MAAENYSKGAQAEQLVAQLLELKAEGNVAYQARDYSKAIEVYTRAVRLLPDLDDDDDESLHRLTPELLKQAAIILCNRSAAYMGEKKAVAALADAQLAVDYDSTNWKAHWRGGLAFMQMEPRLERSEKAIASFEATLLCTSLPASERDNVVRALEAAQYRLREGHDALDMPSMENCILS</sequence>
<dbReference type="InterPro" id="IPR047150">
    <property type="entry name" value="SGT"/>
</dbReference>
<evidence type="ECO:0000256" key="1">
    <source>
        <dbReference type="ARBA" id="ARBA00022737"/>
    </source>
</evidence>
<dbReference type="SMART" id="SM00028">
    <property type="entry name" value="TPR"/>
    <property type="match status" value="2"/>
</dbReference>
<accession>A0A8J5XPP0</accession>
<dbReference type="GO" id="GO:0016020">
    <property type="term" value="C:membrane"/>
    <property type="evidence" value="ECO:0007669"/>
    <property type="project" value="TreeGrafter"/>
</dbReference>
<dbReference type="InterPro" id="IPR013105">
    <property type="entry name" value="TPR_2"/>
</dbReference>
<name>A0A8J5XPP0_DIALT</name>
<feature type="repeat" description="TPR" evidence="3">
    <location>
        <begin position="19"/>
        <end position="52"/>
    </location>
</feature>
<keyword evidence="5" id="KW-1185">Reference proteome</keyword>
<dbReference type="InterPro" id="IPR019734">
    <property type="entry name" value="TPR_rpt"/>
</dbReference>
<dbReference type="Pfam" id="PF07719">
    <property type="entry name" value="TPR_2"/>
    <property type="match status" value="1"/>
</dbReference>
<keyword evidence="1" id="KW-0677">Repeat</keyword>
<dbReference type="PANTHER" id="PTHR45831:SF2">
    <property type="entry name" value="LD24721P"/>
    <property type="match status" value="1"/>
</dbReference>
<dbReference type="EMBL" id="JAGTXO010000006">
    <property type="protein sequence ID" value="KAG8467056.1"/>
    <property type="molecule type" value="Genomic_DNA"/>
</dbReference>
<reference evidence="4" key="1">
    <citation type="submission" date="2021-05" db="EMBL/GenBank/DDBJ databases">
        <title>The genome of the haptophyte Pavlova lutheri (Diacronema luteri, Pavlovales) - a model for lipid biosynthesis in eukaryotic algae.</title>
        <authorList>
            <person name="Hulatt C.J."/>
            <person name="Posewitz M.C."/>
        </authorList>
    </citation>
    <scope>NUCLEOTIDE SEQUENCE</scope>
    <source>
        <strain evidence="4">NIVA-4/92</strain>
    </source>
</reference>
<dbReference type="PANTHER" id="PTHR45831">
    <property type="entry name" value="LD24721P"/>
    <property type="match status" value="1"/>
</dbReference>
<dbReference type="GO" id="GO:0060090">
    <property type="term" value="F:molecular adaptor activity"/>
    <property type="evidence" value="ECO:0007669"/>
    <property type="project" value="TreeGrafter"/>
</dbReference>
<proteinExistence type="predicted"/>